<evidence type="ECO:0000313" key="6">
    <source>
        <dbReference type="Proteomes" id="UP001078443"/>
    </source>
</evidence>
<dbReference type="RefSeq" id="WP_268042019.1">
    <property type="nucleotide sequence ID" value="NZ_JAPQER010000008.1"/>
</dbReference>
<reference evidence="5" key="1">
    <citation type="submission" date="2022-12" db="EMBL/GenBank/DDBJ databases">
        <authorList>
            <person name="Wang J."/>
        </authorList>
    </citation>
    <scope>NUCLEOTIDE SEQUENCE</scope>
    <source>
        <strain evidence="5">HY-45-18</strain>
    </source>
</reference>
<dbReference type="PROSITE" id="PS50111">
    <property type="entry name" value="CHEMOTAXIS_TRANSDUC_2"/>
    <property type="match status" value="1"/>
</dbReference>
<gene>
    <name evidence="5" type="ORF">OW763_14665</name>
</gene>
<feature type="domain" description="Methyl-accepting transducer" evidence="4">
    <location>
        <begin position="80"/>
        <end position="309"/>
    </location>
</feature>
<protein>
    <submittedName>
        <fullName evidence="5">Methyl-accepting chemotaxis protein</fullName>
    </submittedName>
</protein>
<accession>A0ABT4D2W9</accession>
<dbReference type="InterPro" id="IPR004089">
    <property type="entry name" value="MCPsignal_dom"/>
</dbReference>
<dbReference type="PANTHER" id="PTHR32089">
    <property type="entry name" value="METHYL-ACCEPTING CHEMOTAXIS PROTEIN MCPB"/>
    <property type="match status" value="1"/>
</dbReference>
<dbReference type="Proteomes" id="UP001078443">
    <property type="component" value="Unassembled WGS sequence"/>
</dbReference>
<dbReference type="Gene3D" id="1.10.287.950">
    <property type="entry name" value="Methyl-accepting chemotaxis protein"/>
    <property type="match status" value="1"/>
</dbReference>
<dbReference type="Gene3D" id="1.20.120.30">
    <property type="entry name" value="Aspartate receptor, ligand-binding domain"/>
    <property type="match status" value="1"/>
</dbReference>
<dbReference type="Pfam" id="PF13682">
    <property type="entry name" value="CZB"/>
    <property type="match status" value="1"/>
</dbReference>
<keyword evidence="1 2" id="KW-0807">Transducer</keyword>
<evidence type="ECO:0000256" key="1">
    <source>
        <dbReference type="ARBA" id="ARBA00023224"/>
    </source>
</evidence>
<keyword evidence="6" id="KW-1185">Reference proteome</keyword>
<dbReference type="Pfam" id="PF00015">
    <property type="entry name" value="MCPsignal"/>
    <property type="match status" value="1"/>
</dbReference>
<dbReference type="PANTHER" id="PTHR32089:SF112">
    <property type="entry name" value="LYSOZYME-LIKE PROTEIN-RELATED"/>
    <property type="match status" value="1"/>
</dbReference>
<dbReference type="InterPro" id="IPR025991">
    <property type="entry name" value="Chemoreceptor_zinc-bind_dom"/>
</dbReference>
<keyword evidence="3" id="KW-0175">Coiled coil</keyword>
<dbReference type="SMART" id="SM00283">
    <property type="entry name" value="MA"/>
    <property type="match status" value="1"/>
</dbReference>
<evidence type="ECO:0000256" key="2">
    <source>
        <dbReference type="PROSITE-ProRule" id="PRU00284"/>
    </source>
</evidence>
<evidence type="ECO:0000259" key="4">
    <source>
        <dbReference type="PROSITE" id="PS50111"/>
    </source>
</evidence>
<proteinExistence type="predicted"/>
<dbReference type="EMBL" id="JAPQER010000008">
    <property type="protein sequence ID" value="MCY6485574.1"/>
    <property type="molecule type" value="Genomic_DNA"/>
</dbReference>
<sequence>MFKNFKLKSQLVSVVECFKNNNADGLNNMYKDNTENVLISTFAFMGKTILKISPVVNKLVKGILKTTTAVSSFNIKLIHSSERLKSSSQELRQASEELLASMEETSASISEVSSSMTTNTNAMDKIASSTNIISKSLESNDTILSKMHFINVEISDNSTEMSDNMNNLISVIKNMKTIVDGISQTADNTNLLALNASIEAARAGENGKGFSVVANEIKKLSENTQQQLDFIQKFMQQIQEASIKSDNSLNKTLRSIDNMEKYTKEMSSSFSESKSVTNDVIGEIQILSSNFEELNAVTEEISTTTHVISDNAENLISVSDEINYNADEINTIAVELEKVENEVSELAKLTGEINQEEHFKISNQDLIDVMDKVIIAHKNWVKTLEEMVQNMVVKPLQLNPHRCNLGHFYYSVNPVDNEVAEVWKEIESVHEKLHNTGGIVINDIKQNDKGAAMQQYKTAEELSKIVISKFDSIKSIAKKLSKENKSVF</sequence>
<organism evidence="5 6">
    <name type="scientific">Clostridium aestuarii</name>
    <dbReference type="NCBI Taxonomy" id="338193"/>
    <lineage>
        <taxon>Bacteria</taxon>
        <taxon>Bacillati</taxon>
        <taxon>Bacillota</taxon>
        <taxon>Clostridia</taxon>
        <taxon>Eubacteriales</taxon>
        <taxon>Clostridiaceae</taxon>
        <taxon>Clostridium</taxon>
    </lineage>
</organism>
<feature type="coiled-coil region" evidence="3">
    <location>
        <begin position="329"/>
        <end position="356"/>
    </location>
</feature>
<dbReference type="SUPFAM" id="SSF58104">
    <property type="entry name" value="Methyl-accepting chemotaxis protein (MCP) signaling domain"/>
    <property type="match status" value="1"/>
</dbReference>
<comment type="caution">
    <text evidence="5">The sequence shown here is derived from an EMBL/GenBank/DDBJ whole genome shotgun (WGS) entry which is preliminary data.</text>
</comment>
<name>A0ABT4D2W9_9CLOT</name>
<evidence type="ECO:0000256" key="3">
    <source>
        <dbReference type="SAM" id="Coils"/>
    </source>
</evidence>
<evidence type="ECO:0000313" key="5">
    <source>
        <dbReference type="EMBL" id="MCY6485574.1"/>
    </source>
</evidence>